<dbReference type="Proteomes" id="UP000199021">
    <property type="component" value="Unassembled WGS sequence"/>
</dbReference>
<keyword evidence="1" id="KW-0472">Membrane</keyword>
<keyword evidence="1" id="KW-0812">Transmembrane</keyword>
<dbReference type="InterPro" id="IPR038695">
    <property type="entry name" value="Saro_0823-like_sf"/>
</dbReference>
<dbReference type="OrthoDB" id="5526466at2"/>
<feature type="transmembrane region" description="Helical" evidence="1">
    <location>
        <begin position="28"/>
        <end position="46"/>
    </location>
</feature>
<dbReference type="PANTHER" id="PTHR37953:SF1">
    <property type="entry name" value="UPF0127 PROTEIN MJ1496"/>
    <property type="match status" value="1"/>
</dbReference>
<dbReference type="RefSeq" id="WP_090170178.1">
    <property type="nucleotide sequence ID" value="NZ_FOFB01000017.1"/>
</dbReference>
<keyword evidence="3" id="KW-1185">Reference proteome</keyword>
<keyword evidence="1" id="KW-1133">Transmembrane helix</keyword>
<dbReference type="EMBL" id="FOFB01000017">
    <property type="protein sequence ID" value="SEQ87262.1"/>
    <property type="molecule type" value="Genomic_DNA"/>
</dbReference>
<name>A0A1H9JK51_9BACT</name>
<evidence type="ECO:0008006" key="4">
    <source>
        <dbReference type="Google" id="ProtNLM"/>
    </source>
</evidence>
<evidence type="ECO:0000313" key="3">
    <source>
        <dbReference type="Proteomes" id="UP000199021"/>
    </source>
</evidence>
<evidence type="ECO:0000313" key="2">
    <source>
        <dbReference type="EMBL" id="SEQ87262.1"/>
    </source>
</evidence>
<proteinExistence type="predicted"/>
<dbReference type="Pfam" id="PF02643">
    <property type="entry name" value="DUF192"/>
    <property type="match status" value="1"/>
</dbReference>
<dbReference type="PANTHER" id="PTHR37953">
    <property type="entry name" value="UPF0127 PROTEIN MJ1496"/>
    <property type="match status" value="1"/>
</dbReference>
<dbReference type="AlphaFoldDB" id="A0A1H9JK51"/>
<accession>A0A1H9JK51</accession>
<sequence length="181" mass="20390">MPRKAPTQKRPHAAAGYQPKKKSNIKRYLIIGLLSLALISFILMSIPKSPAYTGPQFTDDGDLAIYRDGATESIVQLNIELADDEESRVKGLMYRQEMDEDQAMLFIMEANEPQSFWMLNTYIPLDIIYIGEDKKIVSIQRNTTPKSTDPVPSGAPAKYVLEVNAGYAERHGLQVGDRLEW</sequence>
<dbReference type="Gene3D" id="2.60.120.1140">
    <property type="entry name" value="Protein of unknown function DUF192"/>
    <property type="match status" value="1"/>
</dbReference>
<dbReference type="InParanoid" id="A0A1H9JK51"/>
<gene>
    <name evidence="2" type="ORF">SAMN05444359_117113</name>
</gene>
<organism evidence="2 3">
    <name type="scientific">Neolewinella agarilytica</name>
    <dbReference type="NCBI Taxonomy" id="478744"/>
    <lineage>
        <taxon>Bacteria</taxon>
        <taxon>Pseudomonadati</taxon>
        <taxon>Bacteroidota</taxon>
        <taxon>Saprospiria</taxon>
        <taxon>Saprospirales</taxon>
        <taxon>Lewinellaceae</taxon>
        <taxon>Neolewinella</taxon>
    </lineage>
</organism>
<evidence type="ECO:0000256" key="1">
    <source>
        <dbReference type="SAM" id="Phobius"/>
    </source>
</evidence>
<dbReference type="InterPro" id="IPR003795">
    <property type="entry name" value="DUF192"/>
</dbReference>
<protein>
    <recommendedName>
        <fullName evidence="4">DUF192 domain-containing protein</fullName>
    </recommendedName>
</protein>
<reference evidence="3" key="1">
    <citation type="submission" date="2016-10" db="EMBL/GenBank/DDBJ databases">
        <authorList>
            <person name="Varghese N."/>
            <person name="Submissions S."/>
        </authorList>
    </citation>
    <scope>NUCLEOTIDE SEQUENCE [LARGE SCALE GENOMIC DNA]</scope>
    <source>
        <strain evidence="3">DSM 24740</strain>
    </source>
</reference>